<organism evidence="1 2">
    <name type="scientific">Nocardia sputorum</name>
    <dbReference type="NCBI Taxonomy" id="2984338"/>
    <lineage>
        <taxon>Bacteria</taxon>
        <taxon>Bacillati</taxon>
        <taxon>Actinomycetota</taxon>
        <taxon>Actinomycetes</taxon>
        <taxon>Mycobacteriales</taxon>
        <taxon>Nocardiaceae</taxon>
        <taxon>Nocardia</taxon>
    </lineage>
</organism>
<reference evidence="1 2" key="1">
    <citation type="submission" date="2022-11" db="EMBL/GenBank/DDBJ databases">
        <title>Genome Sequencing of Nocardia sp. ON39_IFM12276 and assembly.</title>
        <authorList>
            <person name="Shimojima M."/>
            <person name="Toyokawa M."/>
            <person name="Uesaka K."/>
        </authorList>
    </citation>
    <scope>NUCLEOTIDE SEQUENCE [LARGE SCALE GENOMIC DNA]</scope>
    <source>
        <strain evidence="1 2">IFM 12276</strain>
    </source>
</reference>
<evidence type="ECO:0000313" key="1">
    <source>
        <dbReference type="EMBL" id="BDU02013.1"/>
    </source>
</evidence>
<proteinExistence type="predicted"/>
<accession>A0ABN6U9Q0</accession>
<keyword evidence="2" id="KW-1185">Reference proteome</keyword>
<dbReference type="Gene3D" id="3.20.20.80">
    <property type="entry name" value="Glycosidases"/>
    <property type="match status" value="1"/>
</dbReference>
<gene>
    <name evidence="1" type="ORF">IFM12276_50410</name>
</gene>
<dbReference type="RefSeq" id="WP_281875102.1">
    <property type="nucleotide sequence ID" value="NZ_AP026978.1"/>
</dbReference>
<evidence type="ECO:0008006" key="3">
    <source>
        <dbReference type="Google" id="ProtNLM"/>
    </source>
</evidence>
<name>A0ABN6U9Q0_9NOCA</name>
<dbReference type="InterPro" id="IPR017853">
    <property type="entry name" value="GH"/>
</dbReference>
<dbReference type="Proteomes" id="UP001317870">
    <property type="component" value="Chromosome"/>
</dbReference>
<dbReference type="SUPFAM" id="SSF51445">
    <property type="entry name" value="(Trans)glycosidases"/>
    <property type="match status" value="1"/>
</dbReference>
<sequence>MTSAPANPVRIDWTATTGTSRTTLTTHVWTAPPLRRNSPIHDKAFAALRALDADLVRFLPWYSHPRISVAELTPPTATETFWDFQLLDPLVEDFMDAAEGRPVVANFATIPAWMFRTDEPVAVAENRDEIHWDYERGTEFRDPTFTEVADYFYRVASWYIAGGFTDELGRRHESGHHYRFAYWEVLCEPDLGHRIGPEAYTRLYDAVVERLRPLDPEMKFVGLSLSHIHRNPEYYWNFLDPANHRPGVPVDAFSYHFYAQPDIVNPFGPEGNAPAAHLRDIFFARADGFLDQARFIEGIRRRLAPDAATFINEIGTFPADLMNPSPEIPDDYWALSAAVQSYLWAELVALGVDLVGIAEFMDYPGMIPGTSLIDWETGAPNLRYEALALLLRHFGPGDQLAATSTAYPDPRFHARAFVTASGRRKLLLVNKFDAPLTVTIATSVPISVEQVGFDGLRAAPLGEPVVAIDGFATAVIDF</sequence>
<dbReference type="EMBL" id="AP026978">
    <property type="protein sequence ID" value="BDU02013.1"/>
    <property type="molecule type" value="Genomic_DNA"/>
</dbReference>
<evidence type="ECO:0000313" key="2">
    <source>
        <dbReference type="Proteomes" id="UP001317870"/>
    </source>
</evidence>
<protein>
    <recommendedName>
        <fullName evidence="3">Glycosyl hydrolase family 39</fullName>
    </recommendedName>
</protein>